<feature type="transmembrane region" description="Helical" evidence="2">
    <location>
        <begin position="137"/>
        <end position="158"/>
    </location>
</feature>
<evidence type="ECO:0000256" key="1">
    <source>
        <dbReference type="SAM" id="MobiDB-lite"/>
    </source>
</evidence>
<organism evidence="3 4">
    <name type="scientific">Arthrobacter horti</name>
    <dbReference type="NCBI Taxonomy" id="3068273"/>
    <lineage>
        <taxon>Bacteria</taxon>
        <taxon>Bacillati</taxon>
        <taxon>Actinomycetota</taxon>
        <taxon>Actinomycetes</taxon>
        <taxon>Micrococcales</taxon>
        <taxon>Micrococcaceae</taxon>
        <taxon>Arthrobacter</taxon>
    </lineage>
</organism>
<feature type="region of interest" description="Disordered" evidence="1">
    <location>
        <begin position="1"/>
        <end position="31"/>
    </location>
</feature>
<keyword evidence="2" id="KW-0472">Membrane</keyword>
<feature type="transmembrane region" description="Helical" evidence="2">
    <location>
        <begin position="76"/>
        <end position="97"/>
    </location>
</feature>
<sequence>MSDQQQYGTAPWQRQTATWPPQAPGLSPADAERSRRHRTMIGVVLLVFAAFALFAAGLQALLLNKGTLDEDTSLEVLITAVGYVVEALLYTGFGIWNLAARKGTARGPLIGAIVIAGLALIMIGINAIQAAGLHGSVSIAGLGFNVLVISRAVIALRLKPMPAQQLH</sequence>
<keyword evidence="2" id="KW-0812">Transmembrane</keyword>
<dbReference type="EMBL" id="JAVALS010000001">
    <property type="protein sequence ID" value="MDP5225730.1"/>
    <property type="molecule type" value="Genomic_DNA"/>
</dbReference>
<feature type="transmembrane region" description="Helical" evidence="2">
    <location>
        <begin position="109"/>
        <end position="131"/>
    </location>
</feature>
<name>A0ABT9IJG2_9MICC</name>
<dbReference type="RefSeq" id="WP_305994771.1">
    <property type="nucleotide sequence ID" value="NZ_JAVALS010000001.1"/>
</dbReference>
<feature type="transmembrane region" description="Helical" evidence="2">
    <location>
        <begin position="43"/>
        <end position="64"/>
    </location>
</feature>
<keyword evidence="4" id="KW-1185">Reference proteome</keyword>
<comment type="caution">
    <text evidence="3">The sequence shown here is derived from an EMBL/GenBank/DDBJ whole genome shotgun (WGS) entry which is preliminary data.</text>
</comment>
<feature type="compositionally biased region" description="Polar residues" evidence="1">
    <location>
        <begin position="1"/>
        <end position="19"/>
    </location>
</feature>
<accession>A0ABT9IJG2</accession>
<dbReference type="Proteomes" id="UP001232725">
    <property type="component" value="Unassembled WGS sequence"/>
</dbReference>
<evidence type="ECO:0000256" key="2">
    <source>
        <dbReference type="SAM" id="Phobius"/>
    </source>
</evidence>
<evidence type="ECO:0000313" key="4">
    <source>
        <dbReference type="Proteomes" id="UP001232725"/>
    </source>
</evidence>
<evidence type="ECO:0008006" key="5">
    <source>
        <dbReference type="Google" id="ProtNLM"/>
    </source>
</evidence>
<evidence type="ECO:0000313" key="3">
    <source>
        <dbReference type="EMBL" id="MDP5225730.1"/>
    </source>
</evidence>
<gene>
    <name evidence="3" type="ORF">Q9R02_00995</name>
</gene>
<keyword evidence="2" id="KW-1133">Transmembrane helix</keyword>
<proteinExistence type="predicted"/>
<protein>
    <recommendedName>
        <fullName evidence="5">Integral membrane protein</fullName>
    </recommendedName>
</protein>
<reference evidence="3 4" key="1">
    <citation type="submission" date="2023-08" db="EMBL/GenBank/DDBJ databases">
        <title>Arthrobacter horti sp. nov., isolated from forest soil.</title>
        <authorList>
            <person name="Park M."/>
        </authorList>
    </citation>
    <scope>NUCLEOTIDE SEQUENCE [LARGE SCALE GENOMIC DNA]</scope>
    <source>
        <strain evidence="3 4">YJM1</strain>
    </source>
</reference>